<dbReference type="PROSITE" id="PS50893">
    <property type="entry name" value="ABC_TRANSPORTER_2"/>
    <property type="match status" value="1"/>
</dbReference>
<keyword evidence="4" id="KW-0547">Nucleotide-binding</keyword>
<dbReference type="GO" id="GO:0005524">
    <property type="term" value="F:ATP binding"/>
    <property type="evidence" value="ECO:0007669"/>
    <property type="project" value="UniProtKB-KW"/>
</dbReference>
<evidence type="ECO:0000259" key="6">
    <source>
        <dbReference type="PROSITE" id="PS50893"/>
    </source>
</evidence>
<evidence type="ECO:0000313" key="7">
    <source>
        <dbReference type="EMBL" id="QTD49733.1"/>
    </source>
</evidence>
<evidence type="ECO:0000313" key="8">
    <source>
        <dbReference type="Proteomes" id="UP000663929"/>
    </source>
</evidence>
<dbReference type="Pfam" id="PF00005">
    <property type="entry name" value="ABC_tran"/>
    <property type="match status" value="1"/>
</dbReference>
<dbReference type="PANTHER" id="PTHR42711:SF5">
    <property type="entry name" value="ABC TRANSPORTER ATP-BINDING PROTEIN NATA"/>
    <property type="match status" value="1"/>
</dbReference>
<dbReference type="EMBL" id="CP071793">
    <property type="protein sequence ID" value="QTD49733.1"/>
    <property type="molecule type" value="Genomic_DNA"/>
</dbReference>
<dbReference type="InterPro" id="IPR017871">
    <property type="entry name" value="ABC_transporter-like_CS"/>
</dbReference>
<keyword evidence="5 7" id="KW-0067">ATP-binding</keyword>
<dbReference type="PANTHER" id="PTHR42711">
    <property type="entry name" value="ABC TRANSPORTER ATP-BINDING PROTEIN"/>
    <property type="match status" value="1"/>
</dbReference>
<dbReference type="Gene3D" id="3.40.50.300">
    <property type="entry name" value="P-loop containing nucleotide triphosphate hydrolases"/>
    <property type="match status" value="1"/>
</dbReference>
<protein>
    <submittedName>
        <fullName evidence="7">ATP-binding cassette domain-containing protein</fullName>
    </submittedName>
</protein>
<dbReference type="InterPro" id="IPR003439">
    <property type="entry name" value="ABC_transporter-like_ATP-bd"/>
</dbReference>
<dbReference type="PROSITE" id="PS00211">
    <property type="entry name" value="ABC_TRANSPORTER_1"/>
    <property type="match status" value="1"/>
</dbReference>
<keyword evidence="8" id="KW-1185">Reference proteome</keyword>
<sequence>MILSVEDVSKTFGATKAVKQVSFSIPEGRICGFLGPNGAGKTTLIRMIMDIYKPDVGTVTLGKGLEDAKRKNHIGYLPEERGLYTKTKVRETLLYFARLKGLDAAKASENTDYFLDRLGMTPVADTQIEKLSKGNQQKIQFISAIVSRPRLLILDEPFSGLDPVNVRLVSEVIRELRQSGISIVLSTHQMGQAETFCEQIFLFNKGELILSGELEPIIQQNSGGSLIVETERELAACDLFDILEREERRTKIELKPDITTQDLLHWLAWQSAGLISLQPYRVPLADIFIREVAAHG</sequence>
<gene>
    <name evidence="7" type="ORF">J3U87_29470</name>
</gene>
<proteinExistence type="inferred from homology"/>
<dbReference type="AlphaFoldDB" id="A0A8A4TJG4"/>
<dbReference type="GO" id="GO:0016887">
    <property type="term" value="F:ATP hydrolysis activity"/>
    <property type="evidence" value="ECO:0007669"/>
    <property type="project" value="InterPro"/>
</dbReference>
<dbReference type="KEGG" id="scor:J3U87_29470"/>
<dbReference type="InterPro" id="IPR003593">
    <property type="entry name" value="AAA+_ATPase"/>
</dbReference>
<keyword evidence="2" id="KW-0813">Transport</keyword>
<organism evidence="7 8">
    <name type="scientific">Sulfidibacter corallicola</name>
    <dbReference type="NCBI Taxonomy" id="2818388"/>
    <lineage>
        <taxon>Bacteria</taxon>
        <taxon>Pseudomonadati</taxon>
        <taxon>Acidobacteriota</taxon>
        <taxon>Holophagae</taxon>
        <taxon>Acanthopleuribacterales</taxon>
        <taxon>Acanthopleuribacteraceae</taxon>
        <taxon>Sulfidibacter</taxon>
    </lineage>
</organism>
<evidence type="ECO:0000256" key="4">
    <source>
        <dbReference type="ARBA" id="ARBA00022741"/>
    </source>
</evidence>
<accession>A0A8A4TJG4</accession>
<feature type="domain" description="ABC transporter" evidence="6">
    <location>
        <begin position="3"/>
        <end position="230"/>
    </location>
</feature>
<dbReference type="SMART" id="SM00382">
    <property type="entry name" value="AAA"/>
    <property type="match status" value="1"/>
</dbReference>
<comment type="similarity">
    <text evidence="1">Belongs to the ABC transporter superfamily.</text>
</comment>
<keyword evidence="3" id="KW-0536">Nodulation</keyword>
<evidence type="ECO:0000256" key="3">
    <source>
        <dbReference type="ARBA" id="ARBA00022458"/>
    </source>
</evidence>
<dbReference type="SUPFAM" id="SSF52540">
    <property type="entry name" value="P-loop containing nucleoside triphosphate hydrolases"/>
    <property type="match status" value="1"/>
</dbReference>
<dbReference type="RefSeq" id="WP_237379365.1">
    <property type="nucleotide sequence ID" value="NZ_CP071793.1"/>
</dbReference>
<evidence type="ECO:0000256" key="1">
    <source>
        <dbReference type="ARBA" id="ARBA00005417"/>
    </source>
</evidence>
<dbReference type="InterPro" id="IPR050763">
    <property type="entry name" value="ABC_transporter_ATP-binding"/>
</dbReference>
<dbReference type="InterPro" id="IPR027417">
    <property type="entry name" value="P-loop_NTPase"/>
</dbReference>
<reference evidence="7" key="1">
    <citation type="submission" date="2021-03" db="EMBL/GenBank/DDBJ databases">
        <title>Acanthopleuribacteraceae sp. M133.</title>
        <authorList>
            <person name="Wang G."/>
        </authorList>
    </citation>
    <scope>NUCLEOTIDE SEQUENCE</scope>
    <source>
        <strain evidence="7">M133</strain>
    </source>
</reference>
<dbReference type="Proteomes" id="UP000663929">
    <property type="component" value="Chromosome"/>
</dbReference>
<name>A0A8A4TJG4_SULCO</name>
<evidence type="ECO:0000256" key="2">
    <source>
        <dbReference type="ARBA" id="ARBA00022448"/>
    </source>
</evidence>
<evidence type="ECO:0000256" key="5">
    <source>
        <dbReference type="ARBA" id="ARBA00022840"/>
    </source>
</evidence>